<organism evidence="3 4">
    <name type="scientific">Vanilla planifolia</name>
    <name type="common">Vanilla</name>
    <dbReference type="NCBI Taxonomy" id="51239"/>
    <lineage>
        <taxon>Eukaryota</taxon>
        <taxon>Viridiplantae</taxon>
        <taxon>Streptophyta</taxon>
        <taxon>Embryophyta</taxon>
        <taxon>Tracheophyta</taxon>
        <taxon>Spermatophyta</taxon>
        <taxon>Magnoliopsida</taxon>
        <taxon>Liliopsida</taxon>
        <taxon>Asparagales</taxon>
        <taxon>Orchidaceae</taxon>
        <taxon>Vanilloideae</taxon>
        <taxon>Vanilleae</taxon>
        <taxon>Vanilla</taxon>
    </lineage>
</organism>
<evidence type="ECO:0000313" key="3">
    <source>
        <dbReference type="EMBL" id="KAG0485998.1"/>
    </source>
</evidence>
<dbReference type="Proteomes" id="UP000639772">
    <property type="component" value="Unassembled WGS sequence"/>
</dbReference>
<feature type="transmembrane region" description="Helical" evidence="2">
    <location>
        <begin position="100"/>
        <end position="119"/>
    </location>
</feature>
<reference evidence="3 4" key="1">
    <citation type="journal article" date="2020" name="Nat. Food">
        <title>A phased Vanilla planifolia genome enables genetic improvement of flavour and production.</title>
        <authorList>
            <person name="Hasing T."/>
            <person name="Tang H."/>
            <person name="Brym M."/>
            <person name="Khazi F."/>
            <person name="Huang T."/>
            <person name="Chambers A.H."/>
        </authorList>
    </citation>
    <scope>NUCLEOTIDE SEQUENCE [LARGE SCALE GENOMIC DNA]</scope>
    <source>
        <tissue evidence="3">Leaf</tissue>
    </source>
</reference>
<feature type="transmembrane region" description="Helical" evidence="2">
    <location>
        <begin position="75"/>
        <end position="93"/>
    </location>
</feature>
<dbReference type="InterPro" id="IPR040229">
    <property type="entry name" value="At3g27390-like"/>
</dbReference>
<protein>
    <submittedName>
        <fullName evidence="3">Uncharacterized protein</fullName>
    </submittedName>
</protein>
<evidence type="ECO:0000256" key="2">
    <source>
        <dbReference type="SAM" id="Phobius"/>
    </source>
</evidence>
<feature type="compositionally biased region" description="Polar residues" evidence="1">
    <location>
        <begin position="317"/>
        <end position="332"/>
    </location>
</feature>
<feature type="region of interest" description="Disordered" evidence="1">
    <location>
        <begin position="317"/>
        <end position="343"/>
    </location>
</feature>
<feature type="transmembrane region" description="Helical" evidence="2">
    <location>
        <begin position="6"/>
        <end position="27"/>
    </location>
</feature>
<proteinExistence type="predicted"/>
<name>A0A835R918_VANPL</name>
<dbReference type="PANTHER" id="PTHR31133">
    <property type="entry name" value="MEMBRANE PROTEIN"/>
    <property type="match status" value="1"/>
</dbReference>
<comment type="caution">
    <text evidence="3">The sequence shown here is derived from an EMBL/GenBank/DDBJ whole genome shotgun (WGS) entry which is preliminary data.</text>
</comment>
<keyword evidence="2" id="KW-0472">Membrane</keyword>
<sequence>MEPPRGFFGTLWKFFYFMPFFLGLLVLGTIKGALICPIACLIITIGNSAIILSLWPAHAAWTFYCIVRSYLLGPVLKLVLCTVILVLLLLWPFLGIVGSILAGAVYGFLMPVIATFDAIGEGKQDKFLSCISDGIWSTIKGSCTVVRDMKDVCFHSYFSIMDDLHLQEAPNGMPYEIRLSCIPYAFLAGILGILFDLPSITLIALFKSPYMLFKGWKRLFHDLIGREGPFLETVCVPFAGLFILLWPAAVAGAFLASIISSFFLGGYAAVVAYKEASICMGIAYMISAVSIYDEYSNDILDLPEGSCFPRYRYQNKQPSRTNTISRSPSFNKGKQDAKNPSRSVSFKNAVSEVKPLKLLEHLFAECKLYGDGLVADGTITQKDIREFRSGKAGRSIISIGLPAYCILQALLRSAKANIDGLLLSDNTEIMTKNRPKDAFFDYFFDPLLIIKEQIRIENFIEEEEDYLCKLVLLLGDPEKLSRYGPALPPQNERRLAEINAIARRLQGITKAISRYPTVRRRFDELLESFSKELETKMGGCQSTNGIQYSRSFERTFSQKPFDNKATTQGIDEVV</sequence>
<keyword evidence="2" id="KW-1133">Transmembrane helix</keyword>
<dbReference type="EMBL" id="JADCNM010000004">
    <property type="protein sequence ID" value="KAG0485998.1"/>
    <property type="molecule type" value="Genomic_DNA"/>
</dbReference>
<dbReference type="PANTHER" id="PTHR31133:SF3">
    <property type="entry name" value="TRANSMEMBRANE PROTEIN"/>
    <property type="match status" value="1"/>
</dbReference>
<evidence type="ECO:0000256" key="1">
    <source>
        <dbReference type="SAM" id="MobiDB-lite"/>
    </source>
</evidence>
<keyword evidence="2" id="KW-0812">Transmembrane</keyword>
<accession>A0A835R918</accession>
<feature type="transmembrane region" description="Helical" evidence="2">
    <location>
        <begin position="252"/>
        <end position="273"/>
    </location>
</feature>
<dbReference type="AlphaFoldDB" id="A0A835R918"/>
<feature type="transmembrane region" description="Helical" evidence="2">
    <location>
        <begin position="182"/>
        <end position="206"/>
    </location>
</feature>
<evidence type="ECO:0000313" key="4">
    <source>
        <dbReference type="Proteomes" id="UP000639772"/>
    </source>
</evidence>
<dbReference type="OrthoDB" id="1906116at2759"/>
<gene>
    <name evidence="3" type="ORF">HPP92_008093</name>
</gene>
<feature type="transmembrane region" description="Helical" evidence="2">
    <location>
        <begin position="34"/>
        <end position="55"/>
    </location>
</feature>